<dbReference type="AlphaFoldDB" id="A0A7S2Q2R9"/>
<organism evidence="2">
    <name type="scientific">Skeletonema marinoi</name>
    <dbReference type="NCBI Taxonomy" id="267567"/>
    <lineage>
        <taxon>Eukaryota</taxon>
        <taxon>Sar</taxon>
        <taxon>Stramenopiles</taxon>
        <taxon>Ochrophyta</taxon>
        <taxon>Bacillariophyta</taxon>
        <taxon>Coscinodiscophyceae</taxon>
        <taxon>Thalassiosirophycidae</taxon>
        <taxon>Thalassiosirales</taxon>
        <taxon>Skeletonemataceae</taxon>
        <taxon>Skeletonema</taxon>
        <taxon>Skeletonema marinoi-dohrnii complex</taxon>
    </lineage>
</organism>
<accession>A0A7S2Q2R9</accession>
<protein>
    <submittedName>
        <fullName evidence="2">Uncharacterized protein</fullName>
    </submittedName>
</protein>
<evidence type="ECO:0000313" key="2">
    <source>
        <dbReference type="EMBL" id="CAD9631067.1"/>
    </source>
</evidence>
<feature type="compositionally biased region" description="Polar residues" evidence="1">
    <location>
        <begin position="80"/>
        <end position="89"/>
    </location>
</feature>
<evidence type="ECO:0000256" key="1">
    <source>
        <dbReference type="SAM" id="MobiDB-lite"/>
    </source>
</evidence>
<feature type="compositionally biased region" description="Basic residues" evidence="1">
    <location>
        <begin position="102"/>
        <end position="126"/>
    </location>
</feature>
<sequence>MPLFTTDAMHSSNFSHHPKISRSGRRNRSYSDAHVHFATAQTTASVTDAFSNNQINDDIAHFDDNPIEVVAEKGIISPAATNQHQQHSGGNRPRSKSESEPHHRRTPHKKKYPHHHPNRHHHHLNYGRHSPPPLSSCGKMWVRPMSARRNGMETHHVTTSALGDRHLSSLTSSGGSPSFSSHPQAKSKGVPSANEEATTTSDRSVTKSKKTSSIDSRTTGLEDDLMMMMYTTSSSPSPPTLFGSGYTTTSYPLSHDSPTTPMAFGESGKPIVRVKNRHQDDLFESSFLPVVNLTNKSGDVK</sequence>
<gene>
    <name evidence="2" type="ORF">SMAR0320_LOCUS23187</name>
</gene>
<feature type="compositionally biased region" description="Basic residues" evidence="1">
    <location>
        <begin position="16"/>
        <end position="28"/>
    </location>
</feature>
<dbReference type="EMBL" id="HBGZ01032444">
    <property type="protein sequence ID" value="CAD9631067.1"/>
    <property type="molecule type" value="Transcribed_RNA"/>
</dbReference>
<reference evidence="2" key="1">
    <citation type="submission" date="2021-01" db="EMBL/GenBank/DDBJ databases">
        <authorList>
            <person name="Corre E."/>
            <person name="Pelletier E."/>
            <person name="Niang G."/>
            <person name="Scheremetjew M."/>
            <person name="Finn R."/>
            <person name="Kale V."/>
            <person name="Holt S."/>
            <person name="Cochrane G."/>
            <person name="Meng A."/>
            <person name="Brown T."/>
            <person name="Cohen L."/>
        </authorList>
    </citation>
    <scope>NUCLEOTIDE SEQUENCE</scope>
    <source>
        <strain evidence="2">SM1012Den-03</strain>
    </source>
</reference>
<proteinExistence type="predicted"/>
<name>A0A7S2Q2R9_9STRA</name>
<feature type="region of interest" description="Disordered" evidence="1">
    <location>
        <begin position="80"/>
        <end position="140"/>
    </location>
</feature>
<feature type="region of interest" description="Disordered" evidence="1">
    <location>
        <begin position="159"/>
        <end position="220"/>
    </location>
</feature>
<feature type="region of interest" description="Disordered" evidence="1">
    <location>
        <begin position="1"/>
        <end position="29"/>
    </location>
</feature>
<feature type="compositionally biased region" description="Low complexity" evidence="1">
    <location>
        <begin position="168"/>
        <end position="183"/>
    </location>
</feature>